<dbReference type="KEGG" id="lbc:LACBIDRAFT_291870"/>
<proteinExistence type="inferred from homology"/>
<dbReference type="Gene3D" id="3.90.1200.10">
    <property type="match status" value="1"/>
</dbReference>
<dbReference type="OrthoDB" id="10267235at2759"/>
<dbReference type="GeneID" id="6069657"/>
<keyword evidence="2" id="KW-0808">Transferase</keyword>
<dbReference type="GO" id="GO:0005737">
    <property type="term" value="C:cytoplasm"/>
    <property type="evidence" value="ECO:0007669"/>
    <property type="project" value="TreeGrafter"/>
</dbReference>
<organism evidence="3">
    <name type="scientific">Laccaria bicolor (strain S238N-H82 / ATCC MYA-4686)</name>
    <name type="common">Bicoloured deceiver</name>
    <name type="synonym">Laccaria laccata var. bicolor</name>
    <dbReference type="NCBI Taxonomy" id="486041"/>
    <lineage>
        <taxon>Eukaryota</taxon>
        <taxon>Fungi</taxon>
        <taxon>Dikarya</taxon>
        <taxon>Basidiomycota</taxon>
        <taxon>Agaricomycotina</taxon>
        <taxon>Agaricomycetes</taxon>
        <taxon>Agaricomycetidae</taxon>
        <taxon>Agaricales</taxon>
        <taxon>Agaricineae</taxon>
        <taxon>Hydnangiaceae</taxon>
        <taxon>Laccaria</taxon>
    </lineage>
</organism>
<reference evidence="2 3" key="1">
    <citation type="journal article" date="2008" name="Nature">
        <title>The genome of Laccaria bicolor provides insights into mycorrhizal symbiosis.</title>
        <authorList>
            <person name="Martin F."/>
            <person name="Aerts A."/>
            <person name="Ahren D."/>
            <person name="Brun A."/>
            <person name="Danchin E.G.J."/>
            <person name="Duchaussoy F."/>
            <person name="Gibon J."/>
            <person name="Kohler A."/>
            <person name="Lindquist E."/>
            <person name="Pereda V."/>
            <person name="Salamov A."/>
            <person name="Shapiro H.J."/>
            <person name="Wuyts J."/>
            <person name="Blaudez D."/>
            <person name="Buee M."/>
            <person name="Brokstein P."/>
            <person name="Canbaeck B."/>
            <person name="Cohen D."/>
            <person name="Courty P.E."/>
            <person name="Coutinho P.M."/>
            <person name="Delaruelle C."/>
            <person name="Detter J.C."/>
            <person name="Deveau A."/>
            <person name="DiFazio S."/>
            <person name="Duplessis S."/>
            <person name="Fraissinet-Tachet L."/>
            <person name="Lucic E."/>
            <person name="Frey-Klett P."/>
            <person name="Fourrey C."/>
            <person name="Feussner I."/>
            <person name="Gay G."/>
            <person name="Grimwood J."/>
            <person name="Hoegger P.J."/>
            <person name="Jain P."/>
            <person name="Kilaru S."/>
            <person name="Labbe J."/>
            <person name="Lin Y.C."/>
            <person name="Legue V."/>
            <person name="Le Tacon F."/>
            <person name="Marmeisse R."/>
            <person name="Melayah D."/>
            <person name="Montanini B."/>
            <person name="Muratet M."/>
            <person name="Nehls U."/>
            <person name="Niculita-Hirzel H."/>
            <person name="Oudot-Le Secq M.P."/>
            <person name="Peter M."/>
            <person name="Quesneville H."/>
            <person name="Rajashekar B."/>
            <person name="Reich M."/>
            <person name="Rouhier N."/>
            <person name="Schmutz J."/>
            <person name="Yin T."/>
            <person name="Chalot M."/>
            <person name="Henrissat B."/>
            <person name="Kuees U."/>
            <person name="Lucas S."/>
            <person name="Van de Peer Y."/>
            <person name="Podila G.K."/>
            <person name="Polle A."/>
            <person name="Pukkila P.J."/>
            <person name="Richardson P.M."/>
            <person name="Rouze P."/>
            <person name="Sanders I.R."/>
            <person name="Stajich J.E."/>
            <person name="Tunlid A."/>
            <person name="Tuskan G."/>
            <person name="Grigoriev I.V."/>
        </authorList>
    </citation>
    <scope>NUCLEOTIDE SEQUENCE [LARGE SCALE GENOMIC DNA]</scope>
    <source>
        <strain evidence="3">S238N-H82 / ATCC MYA-4686</strain>
    </source>
</reference>
<keyword evidence="3" id="KW-1185">Reference proteome</keyword>
<dbReference type="InterPro" id="IPR011009">
    <property type="entry name" value="Kinase-like_dom_sf"/>
</dbReference>
<name>B0CP73_LACBS</name>
<gene>
    <name evidence="2" type="ORF">LACBIDRAFT_291870</name>
</gene>
<dbReference type="RefSeq" id="XP_001873640.1">
    <property type="nucleotide sequence ID" value="XM_001873605.1"/>
</dbReference>
<comment type="similarity">
    <text evidence="1">Belongs to the choline/ethanolamine kinase family.</text>
</comment>
<dbReference type="AlphaFoldDB" id="B0CP73"/>
<dbReference type="CDD" id="cd05157">
    <property type="entry name" value="ETNK_euk"/>
    <property type="match status" value="1"/>
</dbReference>
<evidence type="ECO:0000256" key="1">
    <source>
        <dbReference type="ARBA" id="ARBA00038211"/>
    </source>
</evidence>
<dbReference type="GO" id="GO:0004305">
    <property type="term" value="F:ethanolamine kinase activity"/>
    <property type="evidence" value="ECO:0007669"/>
    <property type="project" value="TreeGrafter"/>
</dbReference>
<dbReference type="FunCoup" id="B0CP73">
    <property type="interactions" value="314"/>
</dbReference>
<dbReference type="PANTHER" id="PTHR22603:SF93">
    <property type="entry name" value="RE24176P"/>
    <property type="match status" value="1"/>
</dbReference>
<dbReference type="PANTHER" id="PTHR22603">
    <property type="entry name" value="CHOLINE/ETHANOALAMINE KINASE"/>
    <property type="match status" value="1"/>
</dbReference>
<evidence type="ECO:0000313" key="2">
    <source>
        <dbReference type="EMBL" id="EDR15432.1"/>
    </source>
</evidence>
<accession>B0CP73</accession>
<dbReference type="InParanoid" id="B0CP73"/>
<dbReference type="Gene3D" id="3.30.200.20">
    <property type="entry name" value="Phosphorylase Kinase, domain 1"/>
    <property type="match status" value="1"/>
</dbReference>
<dbReference type="GO" id="GO:0006646">
    <property type="term" value="P:phosphatidylethanolamine biosynthetic process"/>
    <property type="evidence" value="ECO:0007669"/>
    <property type="project" value="TreeGrafter"/>
</dbReference>
<dbReference type="Pfam" id="PF01633">
    <property type="entry name" value="Choline_kinase"/>
    <property type="match status" value="1"/>
</dbReference>
<dbReference type="GO" id="GO:0004103">
    <property type="term" value="F:choline kinase activity"/>
    <property type="evidence" value="ECO:0007669"/>
    <property type="project" value="TreeGrafter"/>
</dbReference>
<sequence>MSPYLSPILSPSITTPPSLDTTPSVSRQLSTTSIQGLADFIVCASTSSHLPERRVEVVKEEGLRHAKISLEARHYKTPVFAAHLLDLLRTLRIPSWSNSAIKSEDIVVRKISGALTNAVFFVSSIGLVKTNTLLLRIYGPSSGSLISRPRELHTLHMLSSQYHIGPIVYGTFENGRIEEYFESTTLTPNDIRDPLISRWIGARMAELHSVDIDVVEGNSTQTGEPKGRETGVERNVRSWLAPARQVLALPSISDIVRRDLDLHRFEQEWHRYMLWLSKVDDLHTGRRRVFAHNDTQYGNLLRLKHPSEGLDEHRQVCDINNYPNYPYRILKLAHLKIIVVDFEYASSNPAAFDIANHFHEWTANYHSSTPHLLDFTRYPSFQERRNFYIAYVQHTTVLGEDPVMEAPDLERLVLDLDQQVRNWSPASHAMWAIWGIVQAREDIEGNIADPEFDYIGYARGRLAAFRKEIQILGL</sequence>
<dbReference type="STRING" id="486041.B0CP73"/>
<keyword evidence="2" id="KW-0418">Kinase</keyword>
<protein>
    <submittedName>
        <fullName evidence="2">Choline kinase, cytoplasm</fullName>
    </submittedName>
</protein>
<dbReference type="HOGENOM" id="CLU_012712_5_1_1"/>
<dbReference type="EMBL" id="DS547091">
    <property type="protein sequence ID" value="EDR15432.1"/>
    <property type="molecule type" value="Genomic_DNA"/>
</dbReference>
<evidence type="ECO:0000313" key="3">
    <source>
        <dbReference type="Proteomes" id="UP000001194"/>
    </source>
</evidence>
<dbReference type="SUPFAM" id="SSF56112">
    <property type="entry name" value="Protein kinase-like (PK-like)"/>
    <property type="match status" value="1"/>
</dbReference>
<dbReference type="Proteomes" id="UP000001194">
    <property type="component" value="Unassembled WGS sequence"/>
</dbReference>